<keyword evidence="2" id="KW-0732">Signal</keyword>
<dbReference type="PROSITE" id="PS51318">
    <property type="entry name" value="TAT"/>
    <property type="match status" value="1"/>
</dbReference>
<comment type="caution">
    <text evidence="3">The sequence shown here is derived from an EMBL/GenBank/DDBJ whole genome shotgun (WGS) entry which is preliminary data.</text>
</comment>
<dbReference type="Pfam" id="PF03401">
    <property type="entry name" value="TctC"/>
    <property type="match status" value="1"/>
</dbReference>
<sequence length="338" mass="35600">MNALDPTCGGAASLSRRQLLAAVPAAALATMAPQAWAQAAYPSRPLRVIVPQPPGGGFDFVGRALADRLAPALGQPVVVENRTGSGTLVGTDAAAKSTPDGYTLLTGSVSNMVLNMGLYKNLSYDSLKDFEPVALAVSYSYTLLGRNSLPFSDLAGLVAYAKANPGKLTYASAGNGSGQHVLAAALWSLAGVDIVHVPYRGAQPAYADLLGDRVDLFFDLTPTTRAHVDTGKVKAIAVSSAERNPMQPTVQTINESGTVKLELESWFGYFAPSKTPPEALARLRTELAKIVATPELQETFRKAGGSPMKISVADTKTMLARDVQRWTGLIRAANISLD</sequence>
<feature type="signal peptide" evidence="2">
    <location>
        <begin position="1"/>
        <end position="37"/>
    </location>
</feature>
<dbReference type="PIRSF" id="PIRSF017082">
    <property type="entry name" value="YflP"/>
    <property type="match status" value="1"/>
</dbReference>
<keyword evidence="4" id="KW-1185">Reference proteome</keyword>
<dbReference type="InterPro" id="IPR006311">
    <property type="entry name" value="TAT_signal"/>
</dbReference>
<dbReference type="Proteomes" id="UP001265550">
    <property type="component" value="Unassembled WGS sequence"/>
</dbReference>
<feature type="chain" id="PRO_5047100688" evidence="2">
    <location>
        <begin position="38"/>
        <end position="338"/>
    </location>
</feature>
<dbReference type="InterPro" id="IPR042100">
    <property type="entry name" value="Bug_dom1"/>
</dbReference>
<evidence type="ECO:0000313" key="4">
    <source>
        <dbReference type="Proteomes" id="UP001265550"/>
    </source>
</evidence>
<dbReference type="PANTHER" id="PTHR42928:SF5">
    <property type="entry name" value="BLR1237 PROTEIN"/>
    <property type="match status" value="1"/>
</dbReference>
<dbReference type="InterPro" id="IPR005064">
    <property type="entry name" value="BUG"/>
</dbReference>
<dbReference type="CDD" id="cd07012">
    <property type="entry name" value="PBP2_Bug_TTT"/>
    <property type="match status" value="1"/>
</dbReference>
<evidence type="ECO:0000256" key="1">
    <source>
        <dbReference type="ARBA" id="ARBA00006987"/>
    </source>
</evidence>
<evidence type="ECO:0000313" key="3">
    <source>
        <dbReference type="EMBL" id="MDR7092571.1"/>
    </source>
</evidence>
<dbReference type="SUPFAM" id="SSF53850">
    <property type="entry name" value="Periplasmic binding protein-like II"/>
    <property type="match status" value="1"/>
</dbReference>
<accession>A0ABU1V531</accession>
<dbReference type="RefSeq" id="WP_204731581.1">
    <property type="nucleotide sequence ID" value="NZ_JAVDWE010000001.1"/>
</dbReference>
<dbReference type="Gene3D" id="3.40.190.150">
    <property type="entry name" value="Bordetella uptake gene, domain 1"/>
    <property type="match status" value="1"/>
</dbReference>
<name>A0ABU1V531_9BURK</name>
<evidence type="ECO:0000256" key="2">
    <source>
        <dbReference type="SAM" id="SignalP"/>
    </source>
</evidence>
<reference evidence="3 4" key="1">
    <citation type="submission" date="2023-07" db="EMBL/GenBank/DDBJ databases">
        <title>Sorghum-associated microbial communities from plants grown in Nebraska, USA.</title>
        <authorList>
            <person name="Schachtman D."/>
        </authorList>
    </citation>
    <scope>NUCLEOTIDE SEQUENCE [LARGE SCALE GENOMIC DNA]</scope>
    <source>
        <strain evidence="3 4">BE240</strain>
    </source>
</reference>
<proteinExistence type="inferred from homology"/>
<dbReference type="Gene3D" id="3.40.190.10">
    <property type="entry name" value="Periplasmic binding protein-like II"/>
    <property type="match status" value="1"/>
</dbReference>
<protein>
    <submittedName>
        <fullName evidence="3">Tripartite-type tricarboxylate transporter receptor subunit TctC</fullName>
    </submittedName>
</protein>
<dbReference type="EMBL" id="JAVDWE010000001">
    <property type="protein sequence ID" value="MDR7092571.1"/>
    <property type="molecule type" value="Genomic_DNA"/>
</dbReference>
<gene>
    <name evidence="3" type="ORF">J2X09_000294</name>
</gene>
<keyword evidence="3" id="KW-0675">Receptor</keyword>
<dbReference type="PANTHER" id="PTHR42928">
    <property type="entry name" value="TRICARBOXYLATE-BINDING PROTEIN"/>
    <property type="match status" value="1"/>
</dbReference>
<comment type="similarity">
    <text evidence="1">Belongs to the UPF0065 (bug) family.</text>
</comment>
<organism evidence="3 4">
    <name type="scientific">Hydrogenophaga laconesensis</name>
    <dbReference type="NCBI Taxonomy" id="1805971"/>
    <lineage>
        <taxon>Bacteria</taxon>
        <taxon>Pseudomonadati</taxon>
        <taxon>Pseudomonadota</taxon>
        <taxon>Betaproteobacteria</taxon>
        <taxon>Burkholderiales</taxon>
        <taxon>Comamonadaceae</taxon>
        <taxon>Hydrogenophaga</taxon>
    </lineage>
</organism>